<organism evidence="1">
    <name type="scientific">Oryza punctata</name>
    <name type="common">Red rice</name>
    <dbReference type="NCBI Taxonomy" id="4537"/>
    <lineage>
        <taxon>Eukaryota</taxon>
        <taxon>Viridiplantae</taxon>
        <taxon>Streptophyta</taxon>
        <taxon>Embryophyta</taxon>
        <taxon>Tracheophyta</taxon>
        <taxon>Spermatophyta</taxon>
        <taxon>Magnoliopsida</taxon>
        <taxon>Liliopsida</taxon>
        <taxon>Poales</taxon>
        <taxon>Poaceae</taxon>
        <taxon>BOP clade</taxon>
        <taxon>Oryzoideae</taxon>
        <taxon>Oryzeae</taxon>
        <taxon>Oryzinae</taxon>
        <taxon>Oryza</taxon>
    </lineage>
</organism>
<dbReference type="EnsemblPlants" id="OPUNC08G04730.1">
    <property type="protein sequence ID" value="OPUNC08G04730.1"/>
    <property type="gene ID" value="OPUNC08G04730"/>
</dbReference>
<dbReference type="HOGENOM" id="CLU_1216452_0_0_1"/>
<reference evidence="1" key="2">
    <citation type="submission" date="2018-05" db="EMBL/GenBank/DDBJ databases">
        <title>OpunRS2 (Oryza punctata Reference Sequence Version 2).</title>
        <authorList>
            <person name="Zhang J."/>
            <person name="Kudrna D."/>
            <person name="Lee S."/>
            <person name="Talag J."/>
            <person name="Welchert J."/>
            <person name="Wing R.A."/>
        </authorList>
    </citation>
    <scope>NUCLEOTIDE SEQUENCE [LARGE SCALE GENOMIC DNA]</scope>
</reference>
<reference evidence="1" key="1">
    <citation type="submission" date="2015-04" db="UniProtKB">
        <authorList>
            <consortium name="EnsemblPlants"/>
        </authorList>
    </citation>
    <scope>IDENTIFICATION</scope>
</reference>
<dbReference type="AlphaFoldDB" id="A0A0E0LRY4"/>
<keyword evidence="2" id="KW-1185">Reference proteome</keyword>
<dbReference type="Proteomes" id="UP000026962">
    <property type="component" value="Chromosome 8"/>
</dbReference>
<protein>
    <submittedName>
        <fullName evidence="1">Uncharacterized protein</fullName>
    </submittedName>
</protein>
<evidence type="ECO:0000313" key="1">
    <source>
        <dbReference type="EnsemblPlants" id="OPUNC08G04730.1"/>
    </source>
</evidence>
<dbReference type="Gramene" id="OPUNC08G04730.1">
    <property type="protein sequence ID" value="OPUNC08G04730.1"/>
    <property type="gene ID" value="OPUNC08G04730"/>
</dbReference>
<name>A0A0E0LRY4_ORYPU</name>
<proteinExistence type="predicted"/>
<evidence type="ECO:0000313" key="2">
    <source>
        <dbReference type="Proteomes" id="UP000026962"/>
    </source>
</evidence>
<accession>A0A0E0LRY4</accession>
<sequence>MTTTYGLVSDGVRYAAIYAGLRLRLAAANGDDGRVRWWGMVARALVRVFGPREDGEGLGILIAYGPMLDTERARRQRALPVLQRGYVPHESSGEPLLLGIYSSEAPPPGAVGLRVALPAQGQGPAAAAYWEVPPLEEAAAAAGRVDGQLDPDHPGSMYIDAFLIWWYRKHTGGGGITITNPLLLELKVRSAHARQGEIKTLRDAHAVLLQELMKKQEALFLPCPTYDL</sequence>